<dbReference type="AlphaFoldDB" id="V7PEY2"/>
<feature type="chain" id="PRO_5004764010" description="PYST-C1-like N-terminal domain-containing protein" evidence="1">
    <location>
        <begin position="24"/>
        <end position="71"/>
    </location>
</feature>
<sequence length="71" mass="8583">MRVSILKFVFFSIIICFFEYAQNELYYVNERKIYLERNIPNFRNNKILADADNQLDLNSAYNKTKDIIYGF</sequence>
<keyword evidence="3" id="KW-1185">Reference proteome</keyword>
<accession>V7PEY2</accession>
<feature type="signal peptide" evidence="1">
    <location>
        <begin position="1"/>
        <end position="23"/>
    </location>
</feature>
<organism evidence="2 3">
    <name type="scientific">Plasmodium yoelii 17X</name>
    <dbReference type="NCBI Taxonomy" id="1323249"/>
    <lineage>
        <taxon>Eukaryota</taxon>
        <taxon>Sar</taxon>
        <taxon>Alveolata</taxon>
        <taxon>Apicomplexa</taxon>
        <taxon>Aconoidasida</taxon>
        <taxon>Haemosporida</taxon>
        <taxon>Plasmodiidae</taxon>
        <taxon>Plasmodium</taxon>
        <taxon>Plasmodium (Vinckeia)</taxon>
    </lineage>
</organism>
<protein>
    <recommendedName>
        <fullName evidence="4">PYST-C1-like N-terminal domain-containing protein</fullName>
    </recommendedName>
</protein>
<evidence type="ECO:0008006" key="4">
    <source>
        <dbReference type="Google" id="ProtNLM"/>
    </source>
</evidence>
<dbReference type="EMBL" id="KI635806">
    <property type="protein sequence ID" value="ETB57312.1"/>
    <property type="molecule type" value="Genomic_DNA"/>
</dbReference>
<dbReference type="Proteomes" id="UP000018538">
    <property type="component" value="Unassembled WGS sequence"/>
</dbReference>
<gene>
    <name evidence="2" type="ORF">YYC_04820</name>
</gene>
<dbReference type="InterPro" id="IPR006484">
    <property type="entry name" value="PYST_B"/>
</dbReference>
<keyword evidence="1" id="KW-0732">Signal</keyword>
<dbReference type="Pfam" id="PF09592">
    <property type="entry name" value="DUF2031"/>
    <property type="match status" value="1"/>
</dbReference>
<proteinExistence type="predicted"/>
<evidence type="ECO:0000313" key="2">
    <source>
        <dbReference type="EMBL" id="ETB57312.1"/>
    </source>
</evidence>
<evidence type="ECO:0000313" key="3">
    <source>
        <dbReference type="Proteomes" id="UP000018538"/>
    </source>
</evidence>
<evidence type="ECO:0000256" key="1">
    <source>
        <dbReference type="SAM" id="SignalP"/>
    </source>
</evidence>
<name>V7PEY2_PLAYE</name>
<reference evidence="2 3" key="1">
    <citation type="submission" date="2013-11" db="EMBL/GenBank/DDBJ databases">
        <title>The Genome Sequence of Plasmodium yoelii 17X.</title>
        <authorList>
            <consortium name="The Broad Institute Genomics Platform"/>
            <consortium name="The Broad Institute Genome Sequencing Center for Infectious Disease"/>
            <person name="Neafsey D."/>
            <person name="Adams J."/>
            <person name="Walker B."/>
            <person name="Young S.K."/>
            <person name="Zeng Q."/>
            <person name="Gargeya S."/>
            <person name="Fitzgerald M."/>
            <person name="Haas B."/>
            <person name="Abouelleil A."/>
            <person name="Alvarado L."/>
            <person name="Chapman S.B."/>
            <person name="Gainer-Dewar J."/>
            <person name="Goldberg J."/>
            <person name="Griggs A."/>
            <person name="Gujja S."/>
            <person name="Hansen M."/>
            <person name="Howarth C."/>
            <person name="Imamovic A."/>
            <person name="Ireland A."/>
            <person name="Larimer J."/>
            <person name="McCowan C."/>
            <person name="Murphy C."/>
            <person name="Pearson M."/>
            <person name="Poon T.W."/>
            <person name="Priest M."/>
            <person name="Roberts A."/>
            <person name="Saif S."/>
            <person name="Shea T."/>
            <person name="Sykes S."/>
            <person name="Wortman J."/>
            <person name="Nusbaum C."/>
            <person name="Birren B."/>
        </authorList>
    </citation>
    <scope>NUCLEOTIDE SEQUENCE [LARGE SCALE GENOMIC DNA]</scope>
    <source>
        <strain evidence="2 3">17X</strain>
    </source>
</reference>